<dbReference type="RefSeq" id="WP_067258443.1">
    <property type="nucleotide sequence ID" value="NZ_LWMW01000084.1"/>
</dbReference>
<evidence type="ECO:0000313" key="7">
    <source>
        <dbReference type="EMBL" id="KZX16922.1"/>
    </source>
</evidence>
<dbReference type="InterPro" id="IPR006076">
    <property type="entry name" value="FAD-dep_OxRdtase"/>
</dbReference>
<organism evidence="7 8">
    <name type="scientific">Methanobrevibacter cuticularis</name>
    <dbReference type="NCBI Taxonomy" id="47311"/>
    <lineage>
        <taxon>Archaea</taxon>
        <taxon>Methanobacteriati</taxon>
        <taxon>Methanobacteriota</taxon>
        <taxon>Methanomada group</taxon>
        <taxon>Methanobacteria</taxon>
        <taxon>Methanobacteriales</taxon>
        <taxon>Methanobacteriaceae</taxon>
        <taxon>Methanobrevibacter</taxon>
    </lineage>
</organism>
<dbReference type="GO" id="GO:0005737">
    <property type="term" value="C:cytoplasm"/>
    <property type="evidence" value="ECO:0007669"/>
    <property type="project" value="TreeGrafter"/>
</dbReference>
<dbReference type="EC" id="1.4.3.-" evidence="7"/>
<feature type="domain" description="Rieske" evidence="6">
    <location>
        <begin position="454"/>
        <end position="535"/>
    </location>
</feature>
<evidence type="ECO:0000313" key="8">
    <source>
        <dbReference type="Proteomes" id="UP000077275"/>
    </source>
</evidence>
<proteinExistence type="predicted"/>
<keyword evidence="1" id="KW-0001">2Fe-2S</keyword>
<dbReference type="Pfam" id="PF00355">
    <property type="entry name" value="Rieske"/>
    <property type="match status" value="1"/>
</dbReference>
<dbReference type="SUPFAM" id="SSF50022">
    <property type="entry name" value="ISP domain"/>
    <property type="match status" value="1"/>
</dbReference>
<dbReference type="PROSITE" id="PS51296">
    <property type="entry name" value="RIESKE"/>
    <property type="match status" value="1"/>
</dbReference>
<comment type="caution">
    <text evidence="7">The sequence shown here is derived from an EMBL/GenBank/DDBJ whole genome shotgun (WGS) entry which is preliminary data.</text>
</comment>
<dbReference type="Proteomes" id="UP000077275">
    <property type="component" value="Unassembled WGS sequence"/>
</dbReference>
<reference evidence="7 8" key="1">
    <citation type="submission" date="2016-04" db="EMBL/GenBank/DDBJ databases">
        <title>Genome sequence of Methanobrevibacter cuticularis DSM 11139.</title>
        <authorList>
            <person name="Poehlein A."/>
            <person name="Seedorf H."/>
            <person name="Daniel R."/>
        </authorList>
    </citation>
    <scope>NUCLEOTIDE SEQUENCE [LARGE SCALE GENOMIC DNA]</scope>
    <source>
        <strain evidence="7 8">DSM 11139</strain>
    </source>
</reference>
<dbReference type="PATRIC" id="fig|47311.3.peg.547"/>
<feature type="compositionally biased region" description="Low complexity" evidence="5">
    <location>
        <begin position="163"/>
        <end position="177"/>
    </location>
</feature>
<keyword evidence="3" id="KW-0408">Iron</keyword>
<gene>
    <name evidence="7" type="primary">puuB_1</name>
    <name evidence="7" type="ORF">MBCUT_04730</name>
</gene>
<dbReference type="Gene3D" id="3.50.50.60">
    <property type="entry name" value="FAD/NAD(P)-binding domain"/>
    <property type="match status" value="2"/>
</dbReference>
<dbReference type="InterPro" id="IPR036922">
    <property type="entry name" value="Rieske_2Fe-2S_sf"/>
</dbReference>
<dbReference type="GO" id="GO:0016491">
    <property type="term" value="F:oxidoreductase activity"/>
    <property type="evidence" value="ECO:0007669"/>
    <property type="project" value="UniProtKB-KW"/>
</dbReference>
<evidence type="ECO:0000256" key="5">
    <source>
        <dbReference type="SAM" id="MobiDB-lite"/>
    </source>
</evidence>
<protein>
    <submittedName>
        <fullName evidence="7">Gamma-glutamylputrescine oxidoreductase</fullName>
        <ecNumber evidence="7">1.4.3.-</ecNumber>
    </submittedName>
</protein>
<dbReference type="Gene3D" id="2.102.10.10">
    <property type="entry name" value="Rieske [2Fe-2S] iron-sulphur domain"/>
    <property type="match status" value="1"/>
</dbReference>
<dbReference type="OrthoDB" id="5623at2157"/>
<sequence length="535" mass="60258">MLNGKHISFWIDSVESADFPPLKDKTTVDVAIIGGGIVGLTTGLMLKEQGLKIAIVESKRIGCDVSGSTTAKITISSNLIYDHIVSNFDLETASKFRDANMLAFNKIAEIIEEHSIDCDYKKVPLYIYSTDKKNFKDIEKEYETLKKLDIDAILTDKLPIPFNKDLNNNNNNNNSKDNNNKDNNEENDNDTNENDNNKDHDKVINKALKYPNQGEFHPKKYNNALVKLITGDGSYMFENTKVTNIEEGDTKKISTENGDIFANSVVVATNSPIYDPNSTLSYMYQVKSYMLGAYVKEKLPSGMFVNIEPFHTFRTTPTKKGDLLIIGGEHHFTGQIEDTDNCFKKLVKFAKEKFNVESIEYFWSNQDAKPDDRLPIIGETSQKGIYVATGFESWGIVKGTLAGIILTDLILNKENSYAEIFSPKRLKNQNSIKKRCASNFNTKDLNEEEAKILNDSILKLEQEEGKIVKLPNRAIAIYKDLDSNVFAFHGNCSHYGCELKWNSAEKSWDCPQHGSRFDYKGNSIHGPAIANLKPI</sequence>
<dbReference type="EMBL" id="LWMW01000084">
    <property type="protein sequence ID" value="KZX16922.1"/>
    <property type="molecule type" value="Genomic_DNA"/>
</dbReference>
<dbReference type="Pfam" id="PF01266">
    <property type="entry name" value="DAO"/>
    <property type="match status" value="2"/>
</dbReference>
<dbReference type="SUPFAM" id="SSF51905">
    <property type="entry name" value="FAD/NAD(P)-binding domain"/>
    <property type="match status" value="1"/>
</dbReference>
<dbReference type="STRING" id="47311.MBCUT_04730"/>
<keyword evidence="4" id="KW-0411">Iron-sulfur</keyword>
<evidence type="ECO:0000259" key="6">
    <source>
        <dbReference type="PROSITE" id="PS51296"/>
    </source>
</evidence>
<name>A0A166ER64_9EURY</name>
<dbReference type="Gene3D" id="3.30.9.10">
    <property type="entry name" value="D-Amino Acid Oxidase, subunit A, domain 2"/>
    <property type="match status" value="2"/>
</dbReference>
<keyword evidence="2" id="KW-0479">Metal-binding</keyword>
<dbReference type="GO" id="GO:0051537">
    <property type="term" value="F:2 iron, 2 sulfur cluster binding"/>
    <property type="evidence" value="ECO:0007669"/>
    <property type="project" value="UniProtKB-KW"/>
</dbReference>
<dbReference type="InterPro" id="IPR036188">
    <property type="entry name" value="FAD/NAD-bd_sf"/>
</dbReference>
<evidence type="ECO:0000256" key="3">
    <source>
        <dbReference type="ARBA" id="ARBA00023004"/>
    </source>
</evidence>
<dbReference type="GO" id="GO:0046872">
    <property type="term" value="F:metal ion binding"/>
    <property type="evidence" value="ECO:0007669"/>
    <property type="project" value="UniProtKB-KW"/>
</dbReference>
<evidence type="ECO:0000256" key="1">
    <source>
        <dbReference type="ARBA" id="ARBA00022714"/>
    </source>
</evidence>
<dbReference type="InterPro" id="IPR017941">
    <property type="entry name" value="Rieske_2Fe-2S"/>
</dbReference>
<evidence type="ECO:0000256" key="2">
    <source>
        <dbReference type="ARBA" id="ARBA00022723"/>
    </source>
</evidence>
<feature type="region of interest" description="Disordered" evidence="5">
    <location>
        <begin position="162"/>
        <end position="200"/>
    </location>
</feature>
<evidence type="ECO:0000256" key="4">
    <source>
        <dbReference type="ARBA" id="ARBA00023014"/>
    </source>
</evidence>
<keyword evidence="8" id="KW-1185">Reference proteome</keyword>
<keyword evidence="7" id="KW-0560">Oxidoreductase</keyword>
<dbReference type="PANTHER" id="PTHR13847:SF274">
    <property type="entry name" value="RIESKE 2FE-2S IRON-SULFUR PROTEIN YHFW-RELATED"/>
    <property type="match status" value="1"/>
</dbReference>
<dbReference type="AlphaFoldDB" id="A0A166ER64"/>
<accession>A0A166ER64</accession>
<dbReference type="PANTHER" id="PTHR13847">
    <property type="entry name" value="SARCOSINE DEHYDROGENASE-RELATED"/>
    <property type="match status" value="1"/>
</dbReference>